<dbReference type="Pfam" id="PF00194">
    <property type="entry name" value="Carb_anhydrase"/>
    <property type="match status" value="1"/>
</dbReference>
<sequence length="260" mass="29266">MKLLLIFYSLVTTTLSYPHFHIERDARQAQIANYTYAGESGPLHWHYVDPENSSICATGRTQSPIDISSEDIDHANHGSLHLNIPSTNGSTLENTGSGLQVSTNGSLTLENRQYQLAQLNFHTPSEHRVNGEYFPMELHFSFRRQQETAVVGFLFQISENQTTFHPFDSIFNHVGEVTEPGTSTITGSIAFSGLEAHFDRNYIYNYTGSLTTPPCTEEVQWFLSEVPLPLSVPDYNNVKKVVKFNSRYTQNELGNDNLLA</sequence>
<keyword evidence="7" id="KW-0732">Signal</keyword>
<keyword evidence="3" id="KW-0479">Metal-binding</keyword>
<organism evidence="10 11">
    <name type="scientific">Aspergillus tanneri</name>
    <dbReference type="NCBI Taxonomy" id="1220188"/>
    <lineage>
        <taxon>Eukaryota</taxon>
        <taxon>Fungi</taxon>
        <taxon>Dikarya</taxon>
        <taxon>Ascomycota</taxon>
        <taxon>Pezizomycotina</taxon>
        <taxon>Eurotiomycetes</taxon>
        <taxon>Eurotiomycetidae</taxon>
        <taxon>Eurotiales</taxon>
        <taxon>Aspergillaceae</taxon>
        <taxon>Aspergillus</taxon>
        <taxon>Aspergillus subgen. Circumdati</taxon>
    </lineage>
</organism>
<evidence type="ECO:0000313" key="12">
    <source>
        <dbReference type="Proteomes" id="UP000324241"/>
    </source>
</evidence>
<dbReference type="STRING" id="1220188.A0A4S3JQR3"/>
<dbReference type="PROSITE" id="PS51144">
    <property type="entry name" value="ALPHA_CA_2"/>
    <property type="match status" value="1"/>
</dbReference>
<dbReference type="PANTHER" id="PTHR18952:SF265">
    <property type="entry name" value="CARBONIC ANHYDRASE"/>
    <property type="match status" value="1"/>
</dbReference>
<dbReference type="InterPro" id="IPR036398">
    <property type="entry name" value="CA_dom_sf"/>
</dbReference>
<dbReference type="VEuPathDB" id="FungiDB:EYZ11_003316"/>
<reference evidence="10 11" key="1">
    <citation type="submission" date="2019-03" db="EMBL/GenBank/DDBJ databases">
        <title>The genome sequence of a newly discovered highly antifungal drug resistant Aspergillus species, Aspergillus tanneri NIH 1004.</title>
        <authorList>
            <person name="Mounaud S."/>
            <person name="Singh I."/>
            <person name="Joardar V."/>
            <person name="Pakala S."/>
            <person name="Pakala S."/>
            <person name="Venepally P."/>
            <person name="Hoover J."/>
            <person name="Nierman W."/>
            <person name="Chung J."/>
            <person name="Losada L."/>
        </authorList>
    </citation>
    <scope>NUCLEOTIDE SEQUENCE [LARGE SCALE GENOMIC DNA]</scope>
    <source>
        <strain evidence="10 11">NIH1004</strain>
    </source>
</reference>
<dbReference type="Proteomes" id="UP000324241">
    <property type="component" value="Unassembled WGS sequence"/>
</dbReference>
<evidence type="ECO:0000256" key="1">
    <source>
        <dbReference type="ARBA" id="ARBA00010718"/>
    </source>
</evidence>
<dbReference type="AlphaFoldDB" id="A0A4S3JQR3"/>
<dbReference type="EMBL" id="SOSA01000083">
    <property type="protein sequence ID" value="THC97207.1"/>
    <property type="molecule type" value="Genomic_DNA"/>
</dbReference>
<dbReference type="InterPro" id="IPR023561">
    <property type="entry name" value="Carbonic_anhydrase_a-class"/>
</dbReference>
<comment type="similarity">
    <text evidence="1">Belongs to the alpha-carbonic anhydrase family.</text>
</comment>
<keyword evidence="11" id="KW-1185">Reference proteome</keyword>
<feature type="signal peptide" evidence="7">
    <location>
        <begin position="1"/>
        <end position="16"/>
    </location>
</feature>
<evidence type="ECO:0000256" key="4">
    <source>
        <dbReference type="ARBA" id="ARBA00022833"/>
    </source>
</evidence>
<protein>
    <recommendedName>
        <fullName evidence="2">carbonic anhydrase</fullName>
        <ecNumber evidence="2">4.2.1.1</ecNumber>
    </recommendedName>
</protein>
<evidence type="ECO:0000256" key="7">
    <source>
        <dbReference type="SAM" id="SignalP"/>
    </source>
</evidence>
<reference evidence="9 12" key="2">
    <citation type="submission" date="2019-08" db="EMBL/GenBank/DDBJ databases">
        <title>The genome sequence of a newly discovered highly antifungal drug resistant Aspergillus species, Aspergillus tanneri NIH 1004.</title>
        <authorList>
            <person name="Mounaud S."/>
            <person name="Singh I."/>
            <person name="Joardar V."/>
            <person name="Pakala S."/>
            <person name="Pakala S."/>
            <person name="Venepally P."/>
            <person name="Chung J.K."/>
            <person name="Losada L."/>
            <person name="Nierman W.C."/>
        </authorList>
    </citation>
    <scope>NUCLEOTIDE SEQUENCE [LARGE SCALE GENOMIC DNA]</scope>
    <source>
        <strain evidence="9 12">NIH1004</strain>
    </source>
</reference>
<dbReference type="OrthoDB" id="429145at2759"/>
<comment type="caution">
    <text evidence="10">The sequence shown here is derived from an EMBL/GenBank/DDBJ whole genome shotgun (WGS) entry which is preliminary data.</text>
</comment>
<dbReference type="Proteomes" id="UP000308092">
    <property type="component" value="Unassembled WGS sequence"/>
</dbReference>
<comment type="catalytic activity">
    <reaction evidence="6">
        <text>hydrogencarbonate + H(+) = CO2 + H2O</text>
        <dbReference type="Rhea" id="RHEA:10748"/>
        <dbReference type="ChEBI" id="CHEBI:15377"/>
        <dbReference type="ChEBI" id="CHEBI:15378"/>
        <dbReference type="ChEBI" id="CHEBI:16526"/>
        <dbReference type="ChEBI" id="CHEBI:17544"/>
        <dbReference type="EC" id="4.2.1.1"/>
    </reaction>
</comment>
<dbReference type="Gene3D" id="3.10.200.10">
    <property type="entry name" value="Alpha carbonic anhydrase"/>
    <property type="match status" value="1"/>
</dbReference>
<proteinExistence type="inferred from homology"/>
<evidence type="ECO:0000256" key="6">
    <source>
        <dbReference type="ARBA" id="ARBA00048348"/>
    </source>
</evidence>
<keyword evidence="4" id="KW-0862">Zinc</keyword>
<accession>A0A4S3JQR3</accession>
<feature type="chain" id="PRO_5033448721" description="carbonic anhydrase" evidence="7">
    <location>
        <begin position="17"/>
        <end position="260"/>
    </location>
</feature>
<evidence type="ECO:0000256" key="5">
    <source>
        <dbReference type="ARBA" id="ARBA00023239"/>
    </source>
</evidence>
<dbReference type="SMART" id="SM01057">
    <property type="entry name" value="Carb_anhydrase"/>
    <property type="match status" value="1"/>
</dbReference>
<name>A0A4S3JQR3_9EURO</name>
<evidence type="ECO:0000313" key="10">
    <source>
        <dbReference type="EMBL" id="THC97207.1"/>
    </source>
</evidence>
<evidence type="ECO:0000259" key="8">
    <source>
        <dbReference type="PROSITE" id="PS51144"/>
    </source>
</evidence>
<evidence type="ECO:0000313" key="9">
    <source>
        <dbReference type="EMBL" id="KAA8652839.1"/>
    </source>
</evidence>
<evidence type="ECO:0000313" key="11">
    <source>
        <dbReference type="Proteomes" id="UP000308092"/>
    </source>
</evidence>
<feature type="domain" description="Alpha-carbonic anhydrase" evidence="8">
    <location>
        <begin position="32"/>
        <end position="260"/>
    </location>
</feature>
<dbReference type="GO" id="GO:0004089">
    <property type="term" value="F:carbonate dehydratase activity"/>
    <property type="evidence" value="ECO:0007669"/>
    <property type="project" value="UniProtKB-EC"/>
</dbReference>
<evidence type="ECO:0000256" key="3">
    <source>
        <dbReference type="ARBA" id="ARBA00022723"/>
    </source>
</evidence>
<dbReference type="GO" id="GO:0008270">
    <property type="term" value="F:zinc ion binding"/>
    <property type="evidence" value="ECO:0007669"/>
    <property type="project" value="InterPro"/>
</dbReference>
<dbReference type="GeneID" id="54324450"/>
<dbReference type="CDD" id="cd03124">
    <property type="entry name" value="alpha_CA_prokaryotic_like"/>
    <property type="match status" value="1"/>
</dbReference>
<dbReference type="PANTHER" id="PTHR18952">
    <property type="entry name" value="CARBONIC ANHYDRASE"/>
    <property type="match status" value="1"/>
</dbReference>
<dbReference type="EMBL" id="QUQM01000002">
    <property type="protein sequence ID" value="KAA8652839.1"/>
    <property type="molecule type" value="Genomic_DNA"/>
</dbReference>
<dbReference type="EC" id="4.2.1.1" evidence="2"/>
<gene>
    <name evidence="9" type="ORF">ATNIH1004_001748</name>
    <name evidence="10" type="ORF">EYZ11_003316</name>
</gene>
<keyword evidence="5" id="KW-0456">Lyase</keyword>
<dbReference type="InterPro" id="IPR041891">
    <property type="entry name" value="Alpha_CA_prokaryot-like"/>
</dbReference>
<dbReference type="InterPro" id="IPR001148">
    <property type="entry name" value="CA_dom"/>
</dbReference>
<evidence type="ECO:0000256" key="2">
    <source>
        <dbReference type="ARBA" id="ARBA00012925"/>
    </source>
</evidence>
<dbReference type="RefSeq" id="XP_033432200.1">
    <property type="nucleotide sequence ID" value="XM_033566443.1"/>
</dbReference>
<dbReference type="SUPFAM" id="SSF51069">
    <property type="entry name" value="Carbonic anhydrase"/>
    <property type="match status" value="1"/>
</dbReference>